<accession>A0A223FMN3</accession>
<evidence type="ECO:0000313" key="2">
    <source>
        <dbReference type="Proteomes" id="UP000217350"/>
    </source>
</evidence>
<proteinExistence type="predicted"/>
<name>A0A223FMN3_9POXV</name>
<dbReference type="Proteomes" id="UP000217350">
    <property type="component" value="Segment"/>
</dbReference>
<sequence>MVFCIPMRSRRRSATKKSNILTRQPTPHRRTRLVSESEIRMKKNSYVENTNQGNMIVDNIFMSTISVDHLTDPLYYNDNDYEIKNELDVTYEIKEVYIPDSKLDFITDRDGNFEPVNCFMLKLKHGYGFTKGALYLGHSGGFVATICLKNEGISGLYINGTSVLRTNLKRGDTIVSRSTRGVQFLPQIGGDAVYLIVSLCPTKKFIDTGFIITPLLSSINSTVSARILAVKRKDIVGYIDSIILYRKQLESSYSTSHILTEFINYCNKNNNVIKESSLHEIIQKDLNLAHNNITSLVSEIKNVIVMLKTIIDKEDTEYINSYITQSIKDTNKNKDSSVVNCFSLSNLDFSL</sequence>
<dbReference type="InterPro" id="IPR007027">
    <property type="entry name" value="Poxvirus_F11"/>
</dbReference>
<organism evidence="1">
    <name type="scientific">Murmansk poxvirus</name>
    <dbReference type="NCBI Taxonomy" id="2025359"/>
    <lineage>
        <taxon>Viruses</taxon>
        <taxon>Varidnaviria</taxon>
        <taxon>Bamfordvirae</taxon>
        <taxon>Nucleocytoviricota</taxon>
        <taxon>Pokkesviricetes</taxon>
        <taxon>Chitovirales</taxon>
        <taxon>Poxviridae</taxon>
        <taxon>Chordopoxvirinae</taxon>
        <taxon>Centapoxvirus</taxon>
        <taxon>Centapoxvirus microtuspox</taxon>
        <taxon>Murmansk microtuspox virus</taxon>
    </lineage>
</organism>
<keyword evidence="2" id="KW-1185">Reference proteome</keyword>
<dbReference type="PIRSF" id="PIRSF015981">
    <property type="entry name" value="VAC_F11L"/>
    <property type="match status" value="1"/>
</dbReference>
<evidence type="ECO:0000313" key="1">
    <source>
        <dbReference type="EMBL" id="AST09240.1"/>
    </source>
</evidence>
<protein>
    <submittedName>
        <fullName evidence="1">RhoA signalling inhibitor virus release protein</fullName>
    </submittedName>
</protein>
<reference evidence="1" key="1">
    <citation type="journal article" date="2017" name="Virus Genes">
        <title>Two novel poxviruses with unusual genome rearrangements: NY_014 and Murmansk.</title>
        <authorList>
            <person name="Smithson C."/>
            <person name="Meyer H."/>
            <person name="Gigante C.M."/>
            <person name="Gao J."/>
            <person name="Zhao H."/>
            <person name="Batra D."/>
            <person name="Damon I."/>
            <person name="Upton C."/>
            <person name="Li Y."/>
        </authorList>
    </citation>
    <scope>NUCLEOTIDE SEQUENCE [LARGE SCALE GENOMIC DNA]</scope>
    <source>
        <strain evidence="1">LEIV-11411</strain>
    </source>
</reference>
<dbReference type="EMBL" id="MF001304">
    <property type="protein sequence ID" value="AST09240.1"/>
    <property type="molecule type" value="Genomic_DNA"/>
</dbReference>
<gene>
    <name evidence="1" type="ORF">Murmansk-045</name>
</gene>
<dbReference type="Pfam" id="PF04943">
    <property type="entry name" value="Pox_F11"/>
    <property type="match status" value="1"/>
</dbReference>
<dbReference type="OrthoDB" id="6054at10239"/>